<keyword evidence="2" id="KW-1185">Reference proteome</keyword>
<dbReference type="Proteomes" id="UP000076962">
    <property type="component" value="Unassembled WGS sequence"/>
</dbReference>
<comment type="caution">
    <text evidence="1">The sequence shown here is derived from an EMBL/GenBank/DDBJ whole genome shotgun (WGS) entry which is preliminary data.</text>
</comment>
<protein>
    <submittedName>
        <fullName evidence="1">Uncharacterized protein</fullName>
    </submittedName>
</protein>
<evidence type="ECO:0000313" key="1">
    <source>
        <dbReference type="EMBL" id="OAD22402.1"/>
    </source>
</evidence>
<sequence length="115" mass="14022">MPFKSLFNITKTRKRLQHGRWSIPFCENKRLHIWRAFKIHPKHFMNIPLKKSSRSINIIDGDIVPRFFRNINMSRYQGINLIRPNMIDQLKLIRCWPIYAEIVRPLKTLFFYGFF</sequence>
<proteinExistence type="predicted"/>
<accession>A0A176S2S3</accession>
<gene>
    <name evidence="1" type="ORF">THIOM_001796</name>
</gene>
<evidence type="ECO:0000313" key="2">
    <source>
        <dbReference type="Proteomes" id="UP000076962"/>
    </source>
</evidence>
<organism evidence="1 2">
    <name type="scientific">Candidatus Thiomargarita nelsonii</name>
    <dbReference type="NCBI Taxonomy" id="1003181"/>
    <lineage>
        <taxon>Bacteria</taxon>
        <taxon>Pseudomonadati</taxon>
        <taxon>Pseudomonadota</taxon>
        <taxon>Gammaproteobacteria</taxon>
        <taxon>Thiotrichales</taxon>
        <taxon>Thiotrichaceae</taxon>
        <taxon>Thiomargarita</taxon>
    </lineage>
</organism>
<reference evidence="1 2" key="1">
    <citation type="submission" date="2016-05" db="EMBL/GenBank/DDBJ databases">
        <title>Single-cell genome of chain-forming Candidatus Thiomargarita nelsonii and comparison to other large sulfur-oxidizing bacteria.</title>
        <authorList>
            <person name="Winkel M."/>
            <person name="Salman V."/>
            <person name="Woyke T."/>
            <person name="Schulz-Vogt H."/>
            <person name="Richter M."/>
            <person name="Flood B."/>
            <person name="Bailey J."/>
            <person name="Amann R."/>
            <person name="Mussmann M."/>
        </authorList>
    </citation>
    <scope>NUCLEOTIDE SEQUENCE [LARGE SCALE GENOMIC DNA]</scope>
    <source>
        <strain evidence="1 2">THI036</strain>
    </source>
</reference>
<name>A0A176S2S3_9GAMM</name>
<dbReference type="EMBL" id="LUTY01000971">
    <property type="protein sequence ID" value="OAD22402.1"/>
    <property type="molecule type" value="Genomic_DNA"/>
</dbReference>
<dbReference type="AlphaFoldDB" id="A0A176S2S3"/>